<comment type="caution">
    <text evidence="1">The sequence shown here is derived from an EMBL/GenBank/DDBJ whole genome shotgun (WGS) entry which is preliminary data.</text>
</comment>
<reference evidence="1" key="1">
    <citation type="journal article" date="2014" name="Front. Microbiol.">
        <title>High frequency of phylogenetically diverse reductive dehalogenase-homologous genes in deep subseafloor sedimentary metagenomes.</title>
        <authorList>
            <person name="Kawai M."/>
            <person name="Futagami T."/>
            <person name="Toyoda A."/>
            <person name="Takaki Y."/>
            <person name="Nishi S."/>
            <person name="Hori S."/>
            <person name="Arai W."/>
            <person name="Tsubouchi T."/>
            <person name="Morono Y."/>
            <person name="Uchiyama I."/>
            <person name="Ito T."/>
            <person name="Fujiyama A."/>
            <person name="Inagaki F."/>
            <person name="Takami H."/>
        </authorList>
    </citation>
    <scope>NUCLEOTIDE SEQUENCE</scope>
    <source>
        <strain evidence="1">Expedition CK06-06</strain>
    </source>
</reference>
<protein>
    <submittedName>
        <fullName evidence="1">Uncharacterized protein</fullName>
    </submittedName>
</protein>
<organism evidence="1">
    <name type="scientific">marine sediment metagenome</name>
    <dbReference type="NCBI Taxonomy" id="412755"/>
    <lineage>
        <taxon>unclassified sequences</taxon>
        <taxon>metagenomes</taxon>
        <taxon>ecological metagenomes</taxon>
    </lineage>
</organism>
<proteinExistence type="predicted"/>
<gene>
    <name evidence="1" type="ORF">S01H1_67048</name>
</gene>
<dbReference type="AlphaFoldDB" id="X0WXN5"/>
<name>X0WXN5_9ZZZZ</name>
<accession>X0WXN5</accession>
<sequence length="76" mass="8505">MTPLQHSQIRKYLGGYFLYYLPYFLGDSPELRKRSFGCAQLDDMANFAKIPGADYLGLTGVGKDIASNLSFYTLGQ</sequence>
<dbReference type="EMBL" id="BARS01044368">
    <property type="protein sequence ID" value="GAG35460.1"/>
    <property type="molecule type" value="Genomic_DNA"/>
</dbReference>
<evidence type="ECO:0000313" key="1">
    <source>
        <dbReference type="EMBL" id="GAG35460.1"/>
    </source>
</evidence>